<dbReference type="STRING" id="159291.SAMN05920897_11828"/>
<organism evidence="2 3">
    <name type="scientific">Alkalispirochaeta americana</name>
    <dbReference type="NCBI Taxonomy" id="159291"/>
    <lineage>
        <taxon>Bacteria</taxon>
        <taxon>Pseudomonadati</taxon>
        <taxon>Spirochaetota</taxon>
        <taxon>Spirochaetia</taxon>
        <taxon>Spirochaetales</taxon>
        <taxon>Spirochaetaceae</taxon>
        <taxon>Alkalispirochaeta</taxon>
    </lineage>
</organism>
<keyword evidence="1" id="KW-1133">Transmembrane helix</keyword>
<protein>
    <recommendedName>
        <fullName evidence="4">The GLUG motif-containing protein</fullName>
    </recommendedName>
</protein>
<dbReference type="Gene3D" id="2.60.40.2340">
    <property type="match status" value="1"/>
</dbReference>
<dbReference type="AlphaFoldDB" id="A0A1N6WP32"/>
<name>A0A1N6WP32_9SPIO</name>
<evidence type="ECO:0000256" key="1">
    <source>
        <dbReference type="SAM" id="Phobius"/>
    </source>
</evidence>
<evidence type="ECO:0000313" key="3">
    <source>
        <dbReference type="Proteomes" id="UP000186400"/>
    </source>
</evidence>
<dbReference type="Gene3D" id="2.160.20.110">
    <property type="match status" value="3"/>
</dbReference>
<sequence length="642" mass="66930">MRWSLKSKVVTKPECRRSVPCGHHLIIAVILAVFTVAACPSPTNSTNDRSSHDILFFRFPAELNDGLNFDVEAVIDGLEIRVTLPFGANRDGLLIAEFDTNGVSVFIGGEEGHEAPESGTRQESGVTPNDFTNSVEYRVTAENGGRKTYTVRIVEEIASPEQLALLGDFRDGDYVLVNDIDLSSLGSWIPIGRHMDIPFTGTFDGRGFTITGLIINSDSLDSRWGQGLFGVVRGATIENVTLADVSISGDSIFGTGALIGVIRNDRYDSTLVRNCHVTGSISSSGGSVGGLIGNASTWFAQRTNNISSITIIDSSTDCNVVGGGNVGGLLGGVNVAGDQVTLVVSGSSAHGDVEGKGSTGGLIGNVGYGYNPSISITDSHASGLVRATEGGNIGGFIGFLSSYAYTGSYREGVVVRGCSATGDVEARNSPNVGGFVGGAASIGEGALLFETSSSHGSVQGREVVGGFVGSTGLTGDGQNPRRSAYRYCYATGDVSATGVSVGGFAGELYRRDADRISTVDASYALGNVSGSGGVGGFVGSAQGRITGSYSVGRVEGGDSSGGFAGSARFGVVLNSFYDEETSGRRDSEIVLPRPTEHMKTKQTFLDAGWDFVGEDENGTEGIWNIDPTRNNGYPYLQEVPLR</sequence>
<dbReference type="EMBL" id="FTMS01000018">
    <property type="protein sequence ID" value="SIQ91798.1"/>
    <property type="molecule type" value="Genomic_DNA"/>
</dbReference>
<dbReference type="Proteomes" id="UP000186400">
    <property type="component" value="Unassembled WGS sequence"/>
</dbReference>
<evidence type="ECO:0008006" key="4">
    <source>
        <dbReference type="Google" id="ProtNLM"/>
    </source>
</evidence>
<reference evidence="2 3" key="1">
    <citation type="submission" date="2017-01" db="EMBL/GenBank/DDBJ databases">
        <authorList>
            <person name="Mah S.A."/>
            <person name="Swanson W.J."/>
            <person name="Moy G.W."/>
            <person name="Vacquier V.D."/>
        </authorList>
    </citation>
    <scope>NUCLEOTIDE SEQUENCE [LARGE SCALE GENOMIC DNA]</scope>
    <source>
        <strain evidence="2 3">ASpG1</strain>
    </source>
</reference>
<keyword evidence="3" id="KW-1185">Reference proteome</keyword>
<proteinExistence type="predicted"/>
<keyword evidence="1" id="KW-0812">Transmembrane</keyword>
<accession>A0A1N6WP32</accession>
<keyword evidence="1" id="KW-0472">Membrane</keyword>
<feature type="transmembrane region" description="Helical" evidence="1">
    <location>
        <begin position="21"/>
        <end position="38"/>
    </location>
</feature>
<gene>
    <name evidence="2" type="ORF">SAMN05920897_11828</name>
</gene>
<evidence type="ECO:0000313" key="2">
    <source>
        <dbReference type="EMBL" id="SIQ91798.1"/>
    </source>
</evidence>